<gene>
    <name evidence="2" type="ORF">FFV08_09485</name>
</gene>
<dbReference type="Proteomes" id="UP000509410">
    <property type="component" value="Chromosome"/>
</dbReference>
<dbReference type="Pfam" id="PF13125">
    <property type="entry name" value="DUF3958"/>
    <property type="match status" value="1"/>
</dbReference>
<keyword evidence="1" id="KW-0175">Coiled coil</keyword>
<evidence type="ECO:0000313" key="3">
    <source>
        <dbReference type="Proteomes" id="UP000509410"/>
    </source>
</evidence>
<reference evidence="2 3" key="1">
    <citation type="submission" date="2019-05" db="EMBL/GenBank/DDBJ databases">
        <title>The organization of the Streptococcus sanguinis genomes.</title>
        <authorList>
            <person name="Wu C.H."/>
            <person name="Chen Y.Y.M."/>
            <person name="Wang H.Y."/>
        </authorList>
    </citation>
    <scope>NUCLEOTIDE SEQUENCE [LARGE SCALE GENOMIC DNA]</scope>
    <source>
        <strain evidence="2 3">CGMH010</strain>
    </source>
</reference>
<dbReference type="InterPro" id="IPR025014">
    <property type="entry name" value="DUF3958"/>
</dbReference>
<evidence type="ECO:0000256" key="1">
    <source>
        <dbReference type="SAM" id="Coils"/>
    </source>
</evidence>
<evidence type="ECO:0000313" key="2">
    <source>
        <dbReference type="EMBL" id="QLB52806.1"/>
    </source>
</evidence>
<accession>A0A7H8V8C9</accession>
<dbReference type="AlphaFoldDB" id="A0A7H8V8C9"/>
<name>A0A7H8V8C9_STRSA</name>
<sequence length="115" mass="13878">MQEDKRWADLLAKERRLADHEWELYQKLGQAKAQEEDVLCQLDSMGTWFHDLSYDFEGSRYYSKIADCQLDFSHQSRQLKIDIEDQIQKLRKEHQNAENQLEEVYQEKRVLAVEE</sequence>
<organism evidence="2 3">
    <name type="scientific">Streptococcus sanguinis</name>
    <dbReference type="NCBI Taxonomy" id="1305"/>
    <lineage>
        <taxon>Bacteria</taxon>
        <taxon>Bacillati</taxon>
        <taxon>Bacillota</taxon>
        <taxon>Bacilli</taxon>
        <taxon>Lactobacillales</taxon>
        <taxon>Streptococcaceae</taxon>
        <taxon>Streptococcus</taxon>
    </lineage>
</organism>
<proteinExistence type="predicted"/>
<protein>
    <submittedName>
        <fullName evidence="2">Uncharacterized protein</fullName>
    </submittedName>
</protein>
<feature type="coiled-coil region" evidence="1">
    <location>
        <begin position="80"/>
        <end position="114"/>
    </location>
</feature>
<dbReference type="EMBL" id="CP040556">
    <property type="protein sequence ID" value="QLB52806.1"/>
    <property type="molecule type" value="Genomic_DNA"/>
</dbReference>